<dbReference type="InterPro" id="IPR057326">
    <property type="entry name" value="KR_dom"/>
</dbReference>
<dbReference type="InterPro" id="IPR013154">
    <property type="entry name" value="ADH-like_N"/>
</dbReference>
<feature type="region of interest" description="C-terminal hotdog fold" evidence="6">
    <location>
        <begin position="72"/>
        <end position="218"/>
    </location>
</feature>
<evidence type="ECO:0000256" key="4">
    <source>
        <dbReference type="ARBA" id="ARBA00023002"/>
    </source>
</evidence>
<dbReference type="SUPFAM" id="SSF51735">
    <property type="entry name" value="NAD(P)-binding Rossmann-fold domains"/>
    <property type="match status" value="2"/>
</dbReference>
<dbReference type="CDD" id="cd05195">
    <property type="entry name" value="enoyl_red"/>
    <property type="match status" value="1"/>
</dbReference>
<sequence length="1150" mass="127103">MSQPLFLEDGLGYEIVSSLSPNPSDSQEAMEFQIRSWEEKRGWLEHCRGLIVTNETRCQSLLKSCNGHTTQVSSLDNSQGSERRISKAQLYTELIQHGWRYPESMQHPRHAFRDDKTPSAVHTEAVEALLQLSLFALNHRGNLPVAPHVPFYIQELFFNAQMLQKIDTKLIVSTETNDHLERRPLHSQVESFEPSGLGSLAITMTGLKFFPVIAAVPSSENPLRLCYKLQWEAAVSHNETGQTIHSPRHPISNDAVGILIISEWSRNNSLISSLIDALTIHFEGFIEVARFIEADPTGKISVVLFEGDELMPSTLTEPLLFQLKRTLIGSHACLWVTSGAYKSPVKPHANLCAGLLRAFRSEYEARAAILELHPSSEIGPDGQSALILSVLGRLLASENVTDMEYAEEAGQLVVPRMVENRKMNLDVSHRLRQDSIFPQHFRQPGRNLALRVGVPGQFESLYFDDQSSEPPKDDEVEIQVFASGISSSDVSSLGKRSLTHHYIGSQMSGIVSRVGAKAIRFSVGDRVCAVSERGFCTSVTCSSANTVKLPHWMDIEEAASILVPYCTGFYAVVEAASVVKGDRVIIDWVGDMSLAVIQLTNFIGAHIYVIVQSQEERDQILRMDCGISDAQIFDSRGPQFLREVRDATHGNGADVIITFSDSEQSRVSSCIADCGRLIEIRISAEENAPCEVGFTSWKDNCTFTTVNLENLARSRPKVMEKVLIRVMKLFEDGKVVANVPAVFGMSEIRQAFRQALNRRNMTPVVVVPRLGEKIQLLKTLCHSNSAHLIVGGSGGLGLCIARWMIRKGARCLVLLSRSGGRSGKVQELITEAESLGAFVVAERCYVSNEAEVQQLMADLAKALPPIRGVVHAAMVLHDIPLENMSLADYKDVLRPKVDGAWNLHNALANVELDYFLVLSSISGVIGSRGQAAYAAASTFLDSFARYRVLNSLPGTAIDLPPVLDAGYISENPHRKDAILENFGGQGLCVREVLAVMEAILADTSRGKLRDHCSIGLGQFSSSRYPLTCYMKDPRFKCLSSTAHSPLKSSADTKPLTLVTERLKDKSFVAEAKEIISMAISRKMSSMLMRPLNDIDCQKSITAYGLDSLNAIELRNWVARELSVNFQVLELLTSESIYHFSEMVVEKLAQC</sequence>
<name>A0A167APS5_COLIC</name>
<gene>
    <name evidence="9" type="ORF">CI238_03360</name>
</gene>
<dbReference type="PROSITE" id="PS52019">
    <property type="entry name" value="PKS_MFAS_DH"/>
    <property type="match status" value="1"/>
</dbReference>
<dbReference type="SMART" id="SM00822">
    <property type="entry name" value="PKS_KR"/>
    <property type="match status" value="1"/>
</dbReference>
<keyword evidence="5" id="KW-0511">Multifunctional enzyme</keyword>
<dbReference type="GO" id="GO:0031177">
    <property type="term" value="F:phosphopantetheine binding"/>
    <property type="evidence" value="ECO:0007669"/>
    <property type="project" value="InterPro"/>
</dbReference>
<reference evidence="9 10" key="1">
    <citation type="submission" date="2015-06" db="EMBL/GenBank/DDBJ databases">
        <title>Survival trade-offs in plant roots during colonization by closely related pathogenic and mutualistic fungi.</title>
        <authorList>
            <person name="Hacquard S."/>
            <person name="Kracher B."/>
            <person name="Hiruma K."/>
            <person name="Weinman A."/>
            <person name="Muench P."/>
            <person name="Garrido Oter R."/>
            <person name="Ver Loren van Themaat E."/>
            <person name="Dallerey J.-F."/>
            <person name="Damm U."/>
            <person name="Henrissat B."/>
            <person name="Lespinet O."/>
            <person name="Thon M."/>
            <person name="Kemen E."/>
            <person name="McHardy A.C."/>
            <person name="Schulze-Lefert P."/>
            <person name="O'Connell R.J."/>
        </authorList>
    </citation>
    <scope>NUCLEOTIDE SEQUENCE [LARGE SCALE GENOMIC DNA]</scope>
    <source>
        <strain evidence="9 10">MAFF 238704</strain>
    </source>
</reference>
<dbReference type="Pfam" id="PF08659">
    <property type="entry name" value="KR"/>
    <property type="match status" value="1"/>
</dbReference>
<feature type="domain" description="Carrier" evidence="7">
    <location>
        <begin position="1070"/>
        <end position="1147"/>
    </location>
</feature>
<dbReference type="Gene3D" id="3.10.129.110">
    <property type="entry name" value="Polyketide synthase dehydratase"/>
    <property type="match status" value="1"/>
</dbReference>
<dbReference type="SMART" id="SM00823">
    <property type="entry name" value="PKS_PP"/>
    <property type="match status" value="1"/>
</dbReference>
<comment type="caution">
    <text evidence="6">Lacks conserved residue(s) required for the propagation of feature annotation.</text>
</comment>
<dbReference type="InterPro" id="IPR036291">
    <property type="entry name" value="NAD(P)-bd_dom_sf"/>
</dbReference>
<dbReference type="STRING" id="1573173.A0A167APS5"/>
<comment type="caution">
    <text evidence="9">The sequence shown here is derived from an EMBL/GenBank/DDBJ whole genome shotgun (WGS) entry which is preliminary data.</text>
</comment>
<dbReference type="InterPro" id="IPR042104">
    <property type="entry name" value="PKS_dehydratase_sf"/>
</dbReference>
<dbReference type="SUPFAM" id="SSF47336">
    <property type="entry name" value="ACP-like"/>
    <property type="match status" value="1"/>
</dbReference>
<evidence type="ECO:0000256" key="2">
    <source>
        <dbReference type="ARBA" id="ARBA00022553"/>
    </source>
</evidence>
<dbReference type="PANTHER" id="PTHR43775:SF40">
    <property type="entry name" value="NORSOLORINIC ACID SYNTHASE STCA"/>
    <property type="match status" value="1"/>
</dbReference>
<evidence type="ECO:0000256" key="3">
    <source>
        <dbReference type="ARBA" id="ARBA00022679"/>
    </source>
</evidence>
<evidence type="ECO:0000313" key="9">
    <source>
        <dbReference type="EMBL" id="KZL80385.1"/>
    </source>
</evidence>
<keyword evidence="4" id="KW-0560">Oxidoreductase</keyword>
<dbReference type="AlphaFoldDB" id="A0A167APS5"/>
<evidence type="ECO:0000256" key="1">
    <source>
        <dbReference type="ARBA" id="ARBA00022450"/>
    </source>
</evidence>
<keyword evidence="10" id="KW-1185">Reference proteome</keyword>
<evidence type="ECO:0000256" key="6">
    <source>
        <dbReference type="PROSITE-ProRule" id="PRU01363"/>
    </source>
</evidence>
<dbReference type="PROSITE" id="PS50075">
    <property type="entry name" value="CARRIER"/>
    <property type="match status" value="1"/>
</dbReference>
<dbReference type="Gene3D" id="1.10.1200.10">
    <property type="entry name" value="ACP-like"/>
    <property type="match status" value="1"/>
</dbReference>
<feature type="domain" description="PKS/mFAS DH" evidence="8">
    <location>
        <begin position="1"/>
        <end position="218"/>
    </location>
</feature>
<dbReference type="InterPro" id="IPR020806">
    <property type="entry name" value="PKS_PP-bd"/>
</dbReference>
<dbReference type="EMBL" id="LFIW01001905">
    <property type="protein sequence ID" value="KZL80385.1"/>
    <property type="molecule type" value="Genomic_DNA"/>
</dbReference>
<dbReference type="InterPro" id="IPR006162">
    <property type="entry name" value="Ppantetheine_attach_site"/>
</dbReference>
<organism evidence="9 10">
    <name type="scientific">Colletotrichum incanum</name>
    <name type="common">Soybean anthracnose fungus</name>
    <dbReference type="NCBI Taxonomy" id="1573173"/>
    <lineage>
        <taxon>Eukaryota</taxon>
        <taxon>Fungi</taxon>
        <taxon>Dikarya</taxon>
        <taxon>Ascomycota</taxon>
        <taxon>Pezizomycotina</taxon>
        <taxon>Sordariomycetes</taxon>
        <taxon>Hypocreomycetidae</taxon>
        <taxon>Glomerellales</taxon>
        <taxon>Glomerellaceae</taxon>
        <taxon>Colletotrichum</taxon>
        <taxon>Colletotrichum spaethianum species complex</taxon>
    </lineage>
</organism>
<dbReference type="InterPro" id="IPR011032">
    <property type="entry name" value="GroES-like_sf"/>
</dbReference>
<dbReference type="Gene3D" id="3.90.180.10">
    <property type="entry name" value="Medium-chain alcohol dehydrogenases, catalytic domain"/>
    <property type="match status" value="1"/>
</dbReference>
<dbReference type="PROSITE" id="PS00012">
    <property type="entry name" value="PHOSPHOPANTETHEINE"/>
    <property type="match status" value="1"/>
</dbReference>
<dbReference type="InterPro" id="IPR009081">
    <property type="entry name" value="PP-bd_ACP"/>
</dbReference>
<keyword evidence="3" id="KW-0808">Transferase</keyword>
<dbReference type="Gene3D" id="3.40.50.720">
    <property type="entry name" value="NAD(P)-binding Rossmann-like Domain"/>
    <property type="match status" value="2"/>
</dbReference>
<dbReference type="InterPro" id="IPR036736">
    <property type="entry name" value="ACP-like_sf"/>
</dbReference>
<evidence type="ECO:0000256" key="5">
    <source>
        <dbReference type="ARBA" id="ARBA00023268"/>
    </source>
</evidence>
<keyword evidence="1" id="KW-0596">Phosphopantetheine</keyword>
<dbReference type="InterPro" id="IPR013968">
    <property type="entry name" value="PKS_KR"/>
</dbReference>
<dbReference type="SMART" id="SM00829">
    <property type="entry name" value="PKS_ER"/>
    <property type="match status" value="1"/>
</dbReference>
<dbReference type="Proteomes" id="UP000076584">
    <property type="component" value="Unassembled WGS sequence"/>
</dbReference>
<dbReference type="GO" id="GO:0016491">
    <property type="term" value="F:oxidoreductase activity"/>
    <property type="evidence" value="ECO:0007669"/>
    <property type="project" value="UniProtKB-KW"/>
</dbReference>
<evidence type="ECO:0000259" key="7">
    <source>
        <dbReference type="PROSITE" id="PS50075"/>
    </source>
</evidence>
<dbReference type="Pfam" id="PF08240">
    <property type="entry name" value="ADH_N"/>
    <property type="match status" value="1"/>
</dbReference>
<dbReference type="SUPFAM" id="SSF50129">
    <property type="entry name" value="GroES-like"/>
    <property type="match status" value="1"/>
</dbReference>
<dbReference type="PANTHER" id="PTHR43775">
    <property type="entry name" value="FATTY ACID SYNTHASE"/>
    <property type="match status" value="1"/>
</dbReference>
<accession>A0A167APS5</accession>
<dbReference type="InterPro" id="IPR020843">
    <property type="entry name" value="ER"/>
</dbReference>
<proteinExistence type="predicted"/>
<keyword evidence="2" id="KW-0597">Phosphoprotein</keyword>
<dbReference type="Pfam" id="PF13602">
    <property type="entry name" value="ADH_zinc_N_2"/>
    <property type="match status" value="1"/>
</dbReference>
<dbReference type="Pfam" id="PF23297">
    <property type="entry name" value="ACP_SdgA_C"/>
    <property type="match status" value="1"/>
</dbReference>
<feature type="region of interest" description="N-terminal hotdog fold" evidence="6">
    <location>
        <begin position="1"/>
        <end position="58"/>
    </location>
</feature>
<dbReference type="GO" id="GO:0044550">
    <property type="term" value="P:secondary metabolite biosynthetic process"/>
    <property type="evidence" value="ECO:0007669"/>
    <property type="project" value="TreeGrafter"/>
</dbReference>
<evidence type="ECO:0000313" key="10">
    <source>
        <dbReference type="Proteomes" id="UP000076584"/>
    </source>
</evidence>
<evidence type="ECO:0000259" key="8">
    <source>
        <dbReference type="PROSITE" id="PS52019"/>
    </source>
</evidence>
<dbReference type="GO" id="GO:0004312">
    <property type="term" value="F:fatty acid synthase activity"/>
    <property type="evidence" value="ECO:0007669"/>
    <property type="project" value="TreeGrafter"/>
</dbReference>
<dbReference type="GO" id="GO:0006633">
    <property type="term" value="P:fatty acid biosynthetic process"/>
    <property type="evidence" value="ECO:0007669"/>
    <property type="project" value="TreeGrafter"/>
</dbReference>
<dbReference type="InterPro" id="IPR050091">
    <property type="entry name" value="PKS_NRPS_Biosynth_Enz"/>
</dbReference>
<dbReference type="InterPro" id="IPR049900">
    <property type="entry name" value="PKS_mFAS_DH"/>
</dbReference>
<protein>
    <submittedName>
        <fullName evidence="9">Polyketide synthase</fullName>
    </submittedName>
</protein>